<dbReference type="PROSITE" id="PS51257">
    <property type="entry name" value="PROKAR_LIPOPROTEIN"/>
    <property type="match status" value="1"/>
</dbReference>
<protein>
    <submittedName>
        <fullName evidence="3">Integral membrane-like protein</fullName>
    </submittedName>
</protein>
<feature type="transmembrane region" description="Helical" evidence="2">
    <location>
        <begin position="98"/>
        <end position="118"/>
    </location>
</feature>
<feature type="transmembrane region" description="Helical" evidence="2">
    <location>
        <begin position="340"/>
        <end position="362"/>
    </location>
</feature>
<keyword evidence="2" id="KW-0472">Membrane</keyword>
<dbReference type="KEGG" id="shyd:CJD35_09710"/>
<sequence>MRAIASLASRHPVWTLTLLGCGLMLPALLWGPGATHSHLYNLMWTRHFGDQIAAGHFYERWLPHSFEGLGSPTFYFYPPLAYWLSGGLNAIGLNVTQAITGAGLLLLIASGLAMYAWLAERGTRPLIGAALYMVAPYHLFDLYVRGALAEFAGFVWLPLIALGIGWLPSRRGVTLLASAYAALILTHLPLATLTGLFLIAPLMLQRIVQDRATLLPGLVAGLLAFALAAFYLLPAATLQAHMSTALLWTGKYQASVWSIWREDFELFPSIALGLVLLAWRARSLWTAITIGTALAAINLIPLLWSIDLLDKVQFPWRILAITEFAAVTAIAACPPRRIMAFGAALVLAFPFLLTGLIAHALLRMPVDYNRIERHQPDAPEYLPAGFDASLVDRVDRWTDLGRFATLPRGDSITVTRSGPVTMGHAAFPIWRVTRNGQAIASHGPLISFDATPGTYRIERVRLWQETAGAAVSLIALLILALLAGRRSISHLSKFPSYSPSQALSDRPSTGRLRSRITGGDL</sequence>
<accession>A0A249MU19</accession>
<feature type="compositionally biased region" description="Polar residues" evidence="1">
    <location>
        <begin position="495"/>
        <end position="507"/>
    </location>
</feature>
<evidence type="ECO:0000256" key="1">
    <source>
        <dbReference type="SAM" id="MobiDB-lite"/>
    </source>
</evidence>
<feature type="transmembrane region" description="Helical" evidence="2">
    <location>
        <begin position="74"/>
        <end position="91"/>
    </location>
</feature>
<keyword evidence="2" id="KW-1133">Transmembrane helix</keyword>
<dbReference type="AlphaFoldDB" id="A0A249MU19"/>
<name>A0A249MU19_SPHXE</name>
<evidence type="ECO:0000256" key="2">
    <source>
        <dbReference type="SAM" id="Phobius"/>
    </source>
</evidence>
<dbReference type="Proteomes" id="UP000217141">
    <property type="component" value="Chromosome I"/>
</dbReference>
<dbReference type="EMBL" id="CP022745">
    <property type="protein sequence ID" value="ASY44695.1"/>
    <property type="molecule type" value="Genomic_DNA"/>
</dbReference>
<dbReference type="RefSeq" id="WP_017181582.1">
    <property type="nucleotide sequence ID" value="NZ_CP022745.1"/>
</dbReference>
<keyword evidence="2" id="KW-0812">Transmembrane</keyword>
<feature type="transmembrane region" description="Helical" evidence="2">
    <location>
        <begin position="12"/>
        <end position="31"/>
    </location>
</feature>
<feature type="transmembrane region" description="Helical" evidence="2">
    <location>
        <begin position="316"/>
        <end position="333"/>
    </location>
</feature>
<evidence type="ECO:0000313" key="3">
    <source>
        <dbReference type="EMBL" id="ASY44695.1"/>
    </source>
</evidence>
<feature type="transmembrane region" description="Helical" evidence="2">
    <location>
        <begin position="147"/>
        <end position="167"/>
    </location>
</feature>
<feature type="transmembrane region" description="Helical" evidence="2">
    <location>
        <begin position="284"/>
        <end position="304"/>
    </location>
</feature>
<feature type="transmembrane region" description="Helical" evidence="2">
    <location>
        <begin position="212"/>
        <end position="234"/>
    </location>
</feature>
<feature type="transmembrane region" description="Helical" evidence="2">
    <location>
        <begin position="179"/>
        <end position="200"/>
    </location>
</feature>
<proteinExistence type="predicted"/>
<feature type="transmembrane region" description="Helical" evidence="2">
    <location>
        <begin position="466"/>
        <end position="484"/>
    </location>
</feature>
<organism evidence="3 4">
    <name type="scientific">Sphingobium xenophagum</name>
    <dbReference type="NCBI Taxonomy" id="121428"/>
    <lineage>
        <taxon>Bacteria</taxon>
        <taxon>Pseudomonadati</taxon>
        <taxon>Pseudomonadota</taxon>
        <taxon>Alphaproteobacteria</taxon>
        <taxon>Sphingomonadales</taxon>
        <taxon>Sphingomonadaceae</taxon>
        <taxon>Sphingobium</taxon>
    </lineage>
</organism>
<gene>
    <name evidence="3" type="ORF">CJD35_09710</name>
</gene>
<reference evidence="3 4" key="1">
    <citation type="submission" date="2017-08" db="EMBL/GenBank/DDBJ databases">
        <title>Whole Genome Sequence of Sphingobium hydrophobicum C1: Insights into Adaption to the Electronic-waste Contaminated Sediment.</title>
        <authorList>
            <person name="Song D."/>
            <person name="Chen X."/>
            <person name="Xu M."/>
        </authorList>
    </citation>
    <scope>NUCLEOTIDE SEQUENCE [LARGE SCALE GENOMIC DNA]</scope>
    <source>
        <strain evidence="3 4">C1</strain>
    </source>
</reference>
<evidence type="ECO:0000313" key="4">
    <source>
        <dbReference type="Proteomes" id="UP000217141"/>
    </source>
</evidence>
<feature type="region of interest" description="Disordered" evidence="1">
    <location>
        <begin position="494"/>
        <end position="521"/>
    </location>
</feature>